<dbReference type="SUPFAM" id="SSF56112">
    <property type="entry name" value="Protein kinase-like (PK-like)"/>
    <property type="match status" value="1"/>
</dbReference>
<comment type="subcellular location">
    <subcellularLocation>
        <location evidence="1">Cytoplasm</location>
    </subcellularLocation>
</comment>
<evidence type="ECO:0000256" key="4">
    <source>
        <dbReference type="ARBA" id="ARBA00022741"/>
    </source>
</evidence>
<dbReference type="InterPro" id="IPR015116">
    <property type="entry name" value="Cdc42-bd-like"/>
</dbReference>
<evidence type="ECO:0000256" key="2">
    <source>
        <dbReference type="ARBA" id="ARBA00022490"/>
    </source>
</evidence>
<dbReference type="InterPro" id="IPR011009">
    <property type="entry name" value="Kinase-like_dom_sf"/>
</dbReference>
<sequence>CAPESLRIGSFSHASDVWMFGVTMWEMFTYSNAFVATLGMCVSTHTLFFTPMTHSSDITTNMPSLVQILCRVEQDGERLEKPPDCPQELYAVMRKCWAVNPNDRPNFAALTTMLAEVSSFNWSQLEMTEWRGQNQTTLAIGWFPASLTVPTTTSSSTVPNPAAGVPFISRPLKGSLQHTGHGDVHPDRSWGTPERLEESVILLLHSPFHLTMKKFSSFTIFIMSYNCWMWREVSEKCITLFPHICPHVLAKLK</sequence>
<dbReference type="Pfam" id="PF07714">
    <property type="entry name" value="PK_Tyr_Ser-Thr"/>
    <property type="match status" value="1"/>
</dbReference>
<keyword evidence="3" id="KW-0449">Lipoprotein</keyword>
<feature type="non-terminal residue" evidence="7">
    <location>
        <position position="1"/>
    </location>
</feature>
<proteinExistence type="predicted"/>
<dbReference type="Gene3D" id="4.10.680.10">
    <property type="entry name" value="Cdc42-like binding domain"/>
    <property type="match status" value="1"/>
</dbReference>
<evidence type="ECO:0000259" key="6">
    <source>
        <dbReference type="PROSITE" id="PS50011"/>
    </source>
</evidence>
<dbReference type="InterPro" id="IPR000719">
    <property type="entry name" value="Prot_kinase_dom"/>
</dbReference>
<dbReference type="InterPro" id="IPR001245">
    <property type="entry name" value="Ser-Thr/Tyr_kinase_cat_dom"/>
</dbReference>
<evidence type="ECO:0000256" key="3">
    <source>
        <dbReference type="ARBA" id="ARBA00022707"/>
    </source>
</evidence>
<reference evidence="7 8" key="1">
    <citation type="submission" date="2021-06" db="EMBL/GenBank/DDBJ databases">
        <authorList>
            <person name="Palmer J.M."/>
        </authorList>
    </citation>
    <scope>NUCLEOTIDE SEQUENCE [LARGE SCALE GENOMIC DNA]</scope>
    <source>
        <strain evidence="7 8">XC_2019</strain>
        <tissue evidence="7">Muscle</tissue>
    </source>
</reference>
<comment type="caution">
    <text evidence="7">The sequence shown here is derived from an EMBL/GenBank/DDBJ whole genome shotgun (WGS) entry which is preliminary data.</text>
</comment>
<keyword evidence="2" id="KW-0963">Cytoplasm</keyword>
<organism evidence="7 8">
    <name type="scientific">Xenoophorus captivus</name>
    <dbReference type="NCBI Taxonomy" id="1517983"/>
    <lineage>
        <taxon>Eukaryota</taxon>
        <taxon>Metazoa</taxon>
        <taxon>Chordata</taxon>
        <taxon>Craniata</taxon>
        <taxon>Vertebrata</taxon>
        <taxon>Euteleostomi</taxon>
        <taxon>Actinopterygii</taxon>
        <taxon>Neopterygii</taxon>
        <taxon>Teleostei</taxon>
        <taxon>Neoteleostei</taxon>
        <taxon>Acanthomorphata</taxon>
        <taxon>Ovalentaria</taxon>
        <taxon>Atherinomorphae</taxon>
        <taxon>Cyprinodontiformes</taxon>
        <taxon>Goodeidae</taxon>
        <taxon>Xenoophorus</taxon>
    </lineage>
</organism>
<dbReference type="EMBL" id="JAHRIN010068253">
    <property type="protein sequence ID" value="MEQ2215385.1"/>
    <property type="molecule type" value="Genomic_DNA"/>
</dbReference>
<name>A0ABV0S485_9TELE</name>
<dbReference type="InterPro" id="IPR050198">
    <property type="entry name" value="Non-receptor_tyrosine_kinases"/>
</dbReference>
<dbReference type="InterPro" id="IPR037085">
    <property type="entry name" value="Cdc42-bd-like_dom_sf"/>
</dbReference>
<evidence type="ECO:0000313" key="8">
    <source>
        <dbReference type="Proteomes" id="UP001434883"/>
    </source>
</evidence>
<gene>
    <name evidence="7" type="ORF">XENOCAPTIV_000404</name>
</gene>
<feature type="domain" description="Protein kinase" evidence="6">
    <location>
        <begin position="1"/>
        <end position="121"/>
    </location>
</feature>
<keyword evidence="3" id="KW-0519">Myristate</keyword>
<keyword evidence="8" id="KW-1185">Reference proteome</keyword>
<evidence type="ECO:0000256" key="1">
    <source>
        <dbReference type="ARBA" id="ARBA00004496"/>
    </source>
</evidence>
<accession>A0ABV0S485</accession>
<dbReference type="PANTHER" id="PTHR24418">
    <property type="entry name" value="TYROSINE-PROTEIN KINASE"/>
    <property type="match status" value="1"/>
</dbReference>
<keyword evidence="5" id="KW-0067">ATP-binding</keyword>
<dbReference type="Proteomes" id="UP001434883">
    <property type="component" value="Unassembled WGS sequence"/>
</dbReference>
<dbReference type="PROSITE" id="PS50011">
    <property type="entry name" value="PROTEIN_KINASE_DOM"/>
    <property type="match status" value="1"/>
</dbReference>
<evidence type="ECO:0000256" key="5">
    <source>
        <dbReference type="ARBA" id="ARBA00022840"/>
    </source>
</evidence>
<keyword evidence="4" id="KW-0547">Nucleotide-binding</keyword>
<protein>
    <recommendedName>
        <fullName evidence="6">Protein kinase domain-containing protein</fullName>
    </recommendedName>
</protein>
<dbReference type="Gene3D" id="1.10.510.10">
    <property type="entry name" value="Transferase(Phosphotransferase) domain 1"/>
    <property type="match status" value="1"/>
</dbReference>
<dbReference type="Pfam" id="PF09027">
    <property type="entry name" value="GTPase_binding"/>
    <property type="match status" value="1"/>
</dbReference>
<evidence type="ECO:0000313" key="7">
    <source>
        <dbReference type="EMBL" id="MEQ2215385.1"/>
    </source>
</evidence>